<feature type="domain" description="GEVED" evidence="4">
    <location>
        <begin position="370"/>
        <end position="446"/>
    </location>
</feature>
<dbReference type="Pfam" id="PF25549">
    <property type="entry name" value="DUF7927"/>
    <property type="match status" value="5"/>
</dbReference>
<keyword evidence="2" id="KW-0812">Transmembrane</keyword>
<feature type="compositionally biased region" description="Pro residues" evidence="1">
    <location>
        <begin position="770"/>
        <end position="783"/>
    </location>
</feature>
<proteinExistence type="predicted"/>
<dbReference type="InterPro" id="IPR045474">
    <property type="entry name" value="GEVED"/>
</dbReference>
<dbReference type="OrthoDB" id="134475at2"/>
<evidence type="ECO:0000256" key="2">
    <source>
        <dbReference type="SAM" id="Phobius"/>
    </source>
</evidence>
<protein>
    <submittedName>
        <fullName evidence="6">Isopeptide-forming domain-containing fimbrial protein</fullName>
    </submittedName>
</protein>
<feature type="region of interest" description="Disordered" evidence="1">
    <location>
        <begin position="1303"/>
        <end position="1337"/>
    </location>
</feature>
<feature type="domain" description="DUF7927" evidence="5">
    <location>
        <begin position="1205"/>
        <end position="1334"/>
    </location>
</feature>
<dbReference type="Proteomes" id="UP000288603">
    <property type="component" value="Unassembled WGS sequence"/>
</dbReference>
<evidence type="ECO:0000313" key="7">
    <source>
        <dbReference type="Proteomes" id="UP000288603"/>
    </source>
</evidence>
<dbReference type="EMBL" id="RZNC01000006">
    <property type="protein sequence ID" value="RWZ58420.1"/>
    <property type="molecule type" value="Genomic_DNA"/>
</dbReference>
<accession>A0A444Q3K4</accession>
<feature type="transmembrane region" description="Helical" evidence="2">
    <location>
        <begin position="24"/>
        <end position="45"/>
    </location>
</feature>
<feature type="domain" description="DUF7927" evidence="5">
    <location>
        <begin position="657"/>
        <end position="787"/>
    </location>
</feature>
<dbReference type="GO" id="GO:0005975">
    <property type="term" value="P:carbohydrate metabolic process"/>
    <property type="evidence" value="ECO:0007669"/>
    <property type="project" value="UniProtKB-ARBA"/>
</dbReference>
<evidence type="ECO:0000259" key="3">
    <source>
        <dbReference type="Pfam" id="PF18651"/>
    </source>
</evidence>
<sequence length="1361" mass="138603">MPITVPRRLRRASRDGRSSVERRVLPYVALVALVAVVSGLFTVFVTATPAEARYASGGSGVHRGSVDWFEWGAAGTAIANGASRTNTRTIDGQTLATTCTITGLTGQIRATRPGSFQGDGLDDLYNIGGTGTNNQLVSGIANAVAGTAPTFTFSCAVTLDGVPVPLQGLVMADAETSTVESGSNEFVQARPLQAATWRIIDRYRAPATCTTSTQAILNANGTLRLTPNGPWCSGGAGPMAVAFMEGATSAAVTLQGGGVSAIALGVVLGSDFGDAPASYGAAGALIAPAWTGGTVPVGTTAVSNSTFTLGTQGQPALRLGARTTSEGAPLYSTNASGDGTSDDGVVPTPITANPGGLYTLPTTSCTGTGYVAGWIDWNGNGRFDTGERSGVVPCANGAAALSWSVPADAVPSNGTFLRLRIAADAASAGQATGLMTSGEVEDYQVTLDVPTAGPLVDCTTDGDIFNTGYNAATGGILPDNAKDANWDVIGPFGTGAYPVQMPPAGQTWASANVGNIVPTAWAASPYGNAQWISQQTITNPTSPTGDWYYRYAFVLDPDVSPESLQLDLSFYADNNVAEVFVNGVPQSGKTTGLPQAPAGTNQYLYAGFQLGNGAETSLRDDWKAGANEIVVQLKSGQPMEGFLAQFRPSAICPLPALDIEKTSTATSDSRSGDTVTYSVTATNTGDGDFTESAPAYLADNLAGVLDDAAYNGDATAAVGGSAAGELTYTEPTIAWTGPLASGEAVTITYTVTLRDRDGDGEMRNVAWAPSSPPGEQPAPPACGPPTAEGVDPVTGEPCAVVEVELPALSIGKSSTPSELPAVGETLAYTVRVTNAGPGDYSAAAPASFSDDLSEVLDDATFEVDSITATIDGEAITGPTYSAPMLSWSGSLAAGQTAVFTYTVTYTGAGDSMLTNSACVPDSEAIGASCDSVMVPGASLTQRKVAVPSSSPLAAGSTIAYTLSFDNDGEAAADVDTFDDLTAVLDDADVMGAISASAGLTAARDGNRIVITGSVPAGAIGTVTYTVTVRPDGERGDNRALNVLGRDVPEELECVPADPDAPDCTVNEIPQLSYTKSVVASAEPIVPGTTLEYTITVTNSGAATGTVSRSDNLTGVLDDATLTTAPAVTGDGAVVASPVVDGIFSLSGTLGAGGAATVTYAVTVNEEDARGDNRAANFLVSDRSEEPPTECAPGSTDCTVTDLPRVTSSKSVDPASGTSVDAGDVLTYTLTFTNDGLAVGPVDFTDYLARVLDDAAVTVSPVSSDDALSPVLGTDSLVVTGSLAVGQTVTVTYAVTVSPDGSRGDNHLGNFLRETDDVPPTVDEECASDDPNCTSSRSLRWPRARCSRTRCTSRTSGRVRAR</sequence>
<keyword evidence="2" id="KW-1133">Transmembrane helix</keyword>
<dbReference type="Pfam" id="PF18651">
    <property type="entry name" value="CshA_NR2"/>
    <property type="match status" value="1"/>
</dbReference>
<dbReference type="Gene3D" id="2.60.120.260">
    <property type="entry name" value="Galactose-binding domain-like"/>
    <property type="match status" value="1"/>
</dbReference>
<feature type="domain" description="Surface adhesin CshA non-repetitive" evidence="3">
    <location>
        <begin position="65"/>
        <end position="267"/>
    </location>
</feature>
<evidence type="ECO:0000256" key="1">
    <source>
        <dbReference type="SAM" id="MobiDB-lite"/>
    </source>
</evidence>
<gene>
    <name evidence="6" type="ORF">ELQ92_13990</name>
</gene>
<evidence type="ECO:0000259" key="4">
    <source>
        <dbReference type="Pfam" id="PF20009"/>
    </source>
</evidence>
<keyword evidence="7" id="KW-1185">Reference proteome</keyword>
<feature type="region of interest" description="Disordered" evidence="1">
    <location>
        <begin position="768"/>
        <end position="791"/>
    </location>
</feature>
<evidence type="ECO:0000259" key="5">
    <source>
        <dbReference type="Pfam" id="PF25549"/>
    </source>
</evidence>
<name>A0A444Q3K4_9MICO</name>
<keyword evidence="2" id="KW-0472">Membrane</keyword>
<reference evidence="6 7" key="1">
    <citation type="submission" date="2018-12" db="EMBL/GenBank/DDBJ databases">
        <authorList>
            <person name="Li F."/>
        </authorList>
    </citation>
    <scope>NUCLEOTIDE SEQUENCE [LARGE SCALE GENOMIC DNA]</scope>
    <source>
        <strain evidence="6 7">8H24J-4-2</strain>
    </source>
</reference>
<dbReference type="InterPro" id="IPR057687">
    <property type="entry name" value="DUF7927"/>
</dbReference>
<dbReference type="InterPro" id="IPR013783">
    <property type="entry name" value="Ig-like_fold"/>
</dbReference>
<dbReference type="Pfam" id="PF20009">
    <property type="entry name" value="GEVED"/>
    <property type="match status" value="1"/>
</dbReference>
<comment type="caution">
    <text evidence="6">The sequence shown here is derived from an EMBL/GenBank/DDBJ whole genome shotgun (WGS) entry which is preliminary data.</text>
</comment>
<feature type="domain" description="DUF7927" evidence="5">
    <location>
        <begin position="808"/>
        <end position="924"/>
    </location>
</feature>
<evidence type="ECO:0000313" key="6">
    <source>
        <dbReference type="EMBL" id="RWZ58420.1"/>
    </source>
</evidence>
<feature type="domain" description="DUF7927" evidence="5">
    <location>
        <begin position="941"/>
        <end position="1068"/>
    </location>
</feature>
<organism evidence="6 7">
    <name type="scientific">Labedella populi</name>
    <dbReference type="NCBI Taxonomy" id="2498850"/>
    <lineage>
        <taxon>Bacteria</taxon>
        <taxon>Bacillati</taxon>
        <taxon>Actinomycetota</taxon>
        <taxon>Actinomycetes</taxon>
        <taxon>Micrococcales</taxon>
        <taxon>Microbacteriaceae</taxon>
        <taxon>Labedella</taxon>
    </lineage>
</organism>
<dbReference type="RefSeq" id="WP_128499954.1">
    <property type="nucleotide sequence ID" value="NZ_RZNC01000006.1"/>
</dbReference>
<feature type="domain" description="DUF7927" evidence="5">
    <location>
        <begin position="1071"/>
        <end position="1200"/>
    </location>
</feature>
<dbReference type="InterPro" id="IPR040683">
    <property type="entry name" value="CshA_NR2"/>
</dbReference>
<dbReference type="Gene3D" id="2.60.40.10">
    <property type="entry name" value="Immunoglobulins"/>
    <property type="match status" value="2"/>
</dbReference>